<name>A0AAE0I2J4_9PEZI</name>
<reference evidence="2" key="1">
    <citation type="journal article" date="2023" name="Mol. Phylogenet. Evol.">
        <title>Genome-scale phylogeny and comparative genomics of the fungal order Sordariales.</title>
        <authorList>
            <person name="Hensen N."/>
            <person name="Bonometti L."/>
            <person name="Westerberg I."/>
            <person name="Brannstrom I.O."/>
            <person name="Guillou S."/>
            <person name="Cros-Aarteil S."/>
            <person name="Calhoun S."/>
            <person name="Haridas S."/>
            <person name="Kuo A."/>
            <person name="Mondo S."/>
            <person name="Pangilinan J."/>
            <person name="Riley R."/>
            <person name="LaButti K."/>
            <person name="Andreopoulos B."/>
            <person name="Lipzen A."/>
            <person name="Chen C."/>
            <person name="Yan M."/>
            <person name="Daum C."/>
            <person name="Ng V."/>
            <person name="Clum A."/>
            <person name="Steindorff A."/>
            <person name="Ohm R.A."/>
            <person name="Martin F."/>
            <person name="Silar P."/>
            <person name="Natvig D.O."/>
            <person name="Lalanne C."/>
            <person name="Gautier V."/>
            <person name="Ament-Velasquez S.L."/>
            <person name="Kruys A."/>
            <person name="Hutchinson M.I."/>
            <person name="Powell A.J."/>
            <person name="Barry K."/>
            <person name="Miller A.N."/>
            <person name="Grigoriev I.V."/>
            <person name="Debuchy R."/>
            <person name="Gladieux P."/>
            <person name="Hiltunen Thoren M."/>
            <person name="Johannesson H."/>
        </authorList>
    </citation>
    <scope>NUCLEOTIDE SEQUENCE</scope>
    <source>
        <strain evidence="2">CBS 118394</strain>
    </source>
</reference>
<feature type="signal peptide" evidence="1">
    <location>
        <begin position="1"/>
        <end position="42"/>
    </location>
</feature>
<sequence length="118" mass="13184">MKPSRINLSAAGNRHRRPRKWCRSLIWCLSVVLLFKAPETSGLKCHLLSFSIPRPASLRIMRQHPCAWANQAAGTGGPIFLGRIDGKEARPGAETLVHTHYQKTAEAAGWLVARFLWS</sequence>
<protein>
    <submittedName>
        <fullName evidence="2">Uncharacterized protein</fullName>
    </submittedName>
</protein>
<keyword evidence="3" id="KW-1185">Reference proteome</keyword>
<gene>
    <name evidence="2" type="ORF">B0H66DRAFT_309378</name>
</gene>
<dbReference type="AlphaFoldDB" id="A0AAE0I2J4"/>
<evidence type="ECO:0000256" key="1">
    <source>
        <dbReference type="SAM" id="SignalP"/>
    </source>
</evidence>
<proteinExistence type="predicted"/>
<reference evidence="2" key="2">
    <citation type="submission" date="2023-06" db="EMBL/GenBank/DDBJ databases">
        <authorList>
            <consortium name="Lawrence Berkeley National Laboratory"/>
            <person name="Haridas S."/>
            <person name="Hensen N."/>
            <person name="Bonometti L."/>
            <person name="Westerberg I."/>
            <person name="Brannstrom I.O."/>
            <person name="Guillou S."/>
            <person name="Cros-Aarteil S."/>
            <person name="Calhoun S."/>
            <person name="Kuo A."/>
            <person name="Mondo S."/>
            <person name="Pangilinan J."/>
            <person name="Riley R."/>
            <person name="Labutti K."/>
            <person name="Andreopoulos B."/>
            <person name="Lipzen A."/>
            <person name="Chen C."/>
            <person name="Yanf M."/>
            <person name="Daum C."/>
            <person name="Ng V."/>
            <person name="Clum A."/>
            <person name="Steindorff A."/>
            <person name="Ohm R."/>
            <person name="Martin F."/>
            <person name="Silar P."/>
            <person name="Natvig D."/>
            <person name="Lalanne C."/>
            <person name="Gautier V."/>
            <person name="Ament-Velasquez S.L."/>
            <person name="Kruys A."/>
            <person name="Hutchinson M.I."/>
            <person name="Powell A.J."/>
            <person name="Barry K."/>
            <person name="Miller A.N."/>
            <person name="Grigoriev I.V."/>
            <person name="Debuchy R."/>
            <person name="Gladieux P."/>
            <person name="Thoren M.H."/>
            <person name="Johannesson H."/>
        </authorList>
    </citation>
    <scope>NUCLEOTIDE SEQUENCE</scope>
    <source>
        <strain evidence="2">CBS 118394</strain>
    </source>
</reference>
<keyword evidence="1" id="KW-0732">Signal</keyword>
<feature type="chain" id="PRO_5041997867" evidence="1">
    <location>
        <begin position="43"/>
        <end position="118"/>
    </location>
</feature>
<accession>A0AAE0I2J4</accession>
<dbReference type="EMBL" id="JAUEDM010000005">
    <property type="protein sequence ID" value="KAK3316992.1"/>
    <property type="molecule type" value="Genomic_DNA"/>
</dbReference>
<comment type="caution">
    <text evidence="2">The sequence shown here is derived from an EMBL/GenBank/DDBJ whole genome shotgun (WGS) entry which is preliminary data.</text>
</comment>
<evidence type="ECO:0000313" key="2">
    <source>
        <dbReference type="EMBL" id="KAK3316992.1"/>
    </source>
</evidence>
<organism evidence="2 3">
    <name type="scientific">Apodospora peruviana</name>
    <dbReference type="NCBI Taxonomy" id="516989"/>
    <lineage>
        <taxon>Eukaryota</taxon>
        <taxon>Fungi</taxon>
        <taxon>Dikarya</taxon>
        <taxon>Ascomycota</taxon>
        <taxon>Pezizomycotina</taxon>
        <taxon>Sordariomycetes</taxon>
        <taxon>Sordariomycetidae</taxon>
        <taxon>Sordariales</taxon>
        <taxon>Lasiosphaeriaceae</taxon>
        <taxon>Apodospora</taxon>
    </lineage>
</organism>
<dbReference type="Proteomes" id="UP001283341">
    <property type="component" value="Unassembled WGS sequence"/>
</dbReference>
<evidence type="ECO:0000313" key="3">
    <source>
        <dbReference type="Proteomes" id="UP001283341"/>
    </source>
</evidence>